<evidence type="ECO:0000313" key="5">
    <source>
        <dbReference type="Proteomes" id="UP000295530"/>
    </source>
</evidence>
<dbReference type="InterPro" id="IPR051715">
    <property type="entry name" value="Intimin-Invasin_domain"/>
</dbReference>
<evidence type="ECO:0000256" key="1">
    <source>
        <dbReference type="ARBA" id="ARBA00010116"/>
    </source>
</evidence>
<evidence type="ECO:0000313" key="4">
    <source>
        <dbReference type="EMBL" id="TDN60085.1"/>
    </source>
</evidence>
<keyword evidence="5" id="KW-1185">Reference proteome</keyword>
<organism evidence="4 5">
    <name type="scientific">Scandinavium goeteborgense</name>
    <dbReference type="NCBI Taxonomy" id="1851514"/>
    <lineage>
        <taxon>Bacteria</taxon>
        <taxon>Pseudomonadati</taxon>
        <taxon>Pseudomonadota</taxon>
        <taxon>Gammaproteobacteria</taxon>
        <taxon>Enterobacterales</taxon>
        <taxon>Enterobacteriaceae</taxon>
        <taxon>Scandinavium</taxon>
    </lineage>
</organism>
<dbReference type="GO" id="GO:0009279">
    <property type="term" value="C:cell outer membrane"/>
    <property type="evidence" value="ECO:0007669"/>
    <property type="project" value="TreeGrafter"/>
</dbReference>
<dbReference type="Gene3D" id="2.40.160.160">
    <property type="entry name" value="Inverse autotransporter, beta-domain"/>
    <property type="match status" value="1"/>
</dbReference>
<dbReference type="InterPro" id="IPR024519">
    <property type="entry name" value="IAT_beta"/>
</dbReference>
<reference evidence="4 5" key="1">
    <citation type="submission" date="2019-03" db="EMBL/GenBank/DDBJ databases">
        <title>Genomic analyses of the natural microbiome of Caenorhabditis elegans.</title>
        <authorList>
            <person name="Samuel B."/>
        </authorList>
    </citation>
    <scope>NUCLEOTIDE SEQUENCE [LARGE SCALE GENOMIC DNA]</scope>
    <source>
        <strain evidence="4 5">BIGb0156</strain>
    </source>
</reference>
<feature type="signal peptide" evidence="2">
    <location>
        <begin position="1"/>
        <end position="25"/>
    </location>
</feature>
<accession>A0A4R6EM47</accession>
<feature type="chain" id="PRO_5020384131" evidence="2">
    <location>
        <begin position="26"/>
        <end position="467"/>
    </location>
</feature>
<name>A0A4R6EM47_SCAGO</name>
<dbReference type="PANTHER" id="PTHR39576">
    <property type="entry name" value="ATTACHING AND EFFACING PROTEIN HOMOLOG-RELATED-RELATED"/>
    <property type="match status" value="1"/>
</dbReference>
<dbReference type="AlphaFoldDB" id="A0A4R6EM47"/>
<dbReference type="FunFam" id="2.40.160.160:FF:000001">
    <property type="entry name" value="Intimin-like inverse autotransporter SinH"/>
    <property type="match status" value="1"/>
</dbReference>
<dbReference type="Pfam" id="PF11924">
    <property type="entry name" value="IAT_beta"/>
    <property type="match status" value="1"/>
</dbReference>
<protein>
    <submittedName>
        <fullName evidence="4">Inverse autotransporter-like protein with beta domain</fullName>
    </submittedName>
</protein>
<keyword evidence="2" id="KW-0732">Signal</keyword>
<dbReference type="EMBL" id="SNVX01000003">
    <property type="protein sequence ID" value="TDN60085.1"/>
    <property type="molecule type" value="Genomic_DNA"/>
</dbReference>
<dbReference type="Proteomes" id="UP000295530">
    <property type="component" value="Unassembled WGS sequence"/>
</dbReference>
<dbReference type="InterPro" id="IPR038177">
    <property type="entry name" value="IAT_beta_sf"/>
</dbReference>
<evidence type="ECO:0000259" key="3">
    <source>
        <dbReference type="Pfam" id="PF11924"/>
    </source>
</evidence>
<comment type="similarity">
    <text evidence="1">Belongs to the intimin/invasin family.</text>
</comment>
<sequence>MRYLLSRPRLLLLLLLPLAGGAAGARQTFVDQAEHPFNESADNLPNLGIAPDNHESEKRLAEMMKAFGEASMQDNGLDTGDQARLFAIEKLSHQLNSEVNQQLDYWLSPWGNASAELLVNSEGKFTGSHGNWFVPLEDNNRYLTWTQVGLTQQDDGLVSNLGVGQRWVAGDWLLGYNAFYDTLMGESLQRGGLGAEAWGEYLRLSANFYQPFNSWRDDSDTVESRMARGYDLTAQARLPFYRFINTSISFERYFGDSVDLFHTGTGYHNPMAVSLGLAYTPVPLVTISAAHKQGESGVSQNNLGMKLNYRFGVPLKKQLESSEVAAFTSLRGSRYDSPERSNLPVVEYRQRKTLSVFLATPPWDLQPGETVSLKLQVRGRYTIKSLTWQGDSQALSLTPPVNHSSPDGWTVIMPAWDYSDGANNRWHLSVVVEDEKGQRVSSNEITLALTEPLVTFPAASSDSLLMP</sequence>
<feature type="domain" description="Inverse autotransporter beta-domain" evidence="3">
    <location>
        <begin position="64"/>
        <end position="342"/>
    </location>
</feature>
<dbReference type="PANTHER" id="PTHR39576:SF1">
    <property type="entry name" value="INVASIN"/>
    <property type="match status" value="1"/>
</dbReference>
<gene>
    <name evidence="4" type="ORF">EC847_103266</name>
</gene>
<comment type="caution">
    <text evidence="4">The sequence shown here is derived from an EMBL/GenBank/DDBJ whole genome shotgun (WGS) entry which is preliminary data.</text>
</comment>
<dbReference type="NCBIfam" id="NF007556">
    <property type="entry name" value="PRK10177.1"/>
    <property type="match status" value="1"/>
</dbReference>
<evidence type="ECO:0000256" key="2">
    <source>
        <dbReference type="SAM" id="SignalP"/>
    </source>
</evidence>
<proteinExistence type="inferred from homology"/>